<dbReference type="SUPFAM" id="SSF69917">
    <property type="entry name" value="OMPT-like"/>
    <property type="match status" value="1"/>
</dbReference>
<dbReference type="AlphaFoldDB" id="A0A561R2D1"/>
<feature type="chain" id="PRO_5021914485" evidence="2">
    <location>
        <begin position="26"/>
        <end position="318"/>
    </location>
</feature>
<dbReference type="PRINTS" id="PR00482">
    <property type="entry name" value="OMPTIN"/>
</dbReference>
<dbReference type="EMBL" id="VIWP01000002">
    <property type="protein sequence ID" value="TWF56772.1"/>
    <property type="molecule type" value="Genomic_DNA"/>
</dbReference>
<dbReference type="GO" id="GO:0004190">
    <property type="term" value="F:aspartic-type endopeptidase activity"/>
    <property type="evidence" value="ECO:0007669"/>
    <property type="project" value="InterPro"/>
</dbReference>
<dbReference type="InterPro" id="IPR053724">
    <property type="entry name" value="OMP_A26_sf"/>
</dbReference>
<dbReference type="GO" id="GO:0009279">
    <property type="term" value="C:cell outer membrane"/>
    <property type="evidence" value="ECO:0007669"/>
    <property type="project" value="InterPro"/>
</dbReference>
<feature type="signal peptide" evidence="2">
    <location>
        <begin position="1"/>
        <end position="25"/>
    </location>
</feature>
<dbReference type="PIRSF" id="PIRSF001522">
    <property type="entry name" value="Peptidase_A26"/>
    <property type="match status" value="1"/>
</dbReference>
<feature type="active site" evidence="1">
    <location>
        <position position="235"/>
    </location>
</feature>
<sequence length="318" mass="34220">MADLKKTLPALALAFGALATTPSFADDTIASSADNTFWLSGSVGLMDITAREYVNGPGFKLSQLDWESKHVMLYSGTIGAEFADDWTITAKFDFGAGGNGDMADYDWVPPYPTDNSKDGWSHRSLHPRTDLNHYLAGTLEIGRKVAVTDTGSLGISGGFKYTDVQWDARGGSYIYSSGGFRNDIGEFKDATVITYRQRIPSAFLGVNGSQSFDRLTLSAGVKGGLTFGINDVDDHWLRNTRFKGSMDAAPMMMIDASADYKVASNVSIFLAGSFENVFRADGDISSYERTSGTRSNTAGAAGASFQTMSIKFGLKGTF</sequence>
<evidence type="ECO:0000313" key="4">
    <source>
        <dbReference type="Proteomes" id="UP000320653"/>
    </source>
</evidence>
<comment type="caution">
    <text evidence="3">The sequence shown here is derived from an EMBL/GenBank/DDBJ whole genome shotgun (WGS) entry which is preliminary data.</text>
</comment>
<protein>
    <submittedName>
        <fullName evidence="3">Omptin</fullName>
    </submittedName>
</protein>
<dbReference type="InterPro" id="IPR000036">
    <property type="entry name" value="Peptidase_A26_omptin"/>
</dbReference>
<proteinExistence type="predicted"/>
<name>A0A561R2D1_9HYPH</name>
<feature type="active site" evidence="1">
    <location>
        <position position="104"/>
    </location>
</feature>
<evidence type="ECO:0000256" key="1">
    <source>
        <dbReference type="PIRSR" id="PIRSR001522-1"/>
    </source>
</evidence>
<keyword evidence="2" id="KW-0732">Signal</keyword>
<dbReference type="GO" id="GO:0006508">
    <property type="term" value="P:proteolysis"/>
    <property type="evidence" value="ECO:0007669"/>
    <property type="project" value="InterPro"/>
</dbReference>
<gene>
    <name evidence="3" type="ORF">FHW37_102411</name>
</gene>
<dbReference type="InterPro" id="IPR020080">
    <property type="entry name" value="OM_adhesin/peptidase_omptin"/>
</dbReference>
<feature type="active site" evidence="1">
    <location>
        <position position="233"/>
    </location>
</feature>
<keyword evidence="4" id="KW-1185">Reference proteome</keyword>
<dbReference type="Pfam" id="PF01278">
    <property type="entry name" value="Omptin"/>
    <property type="match status" value="1"/>
</dbReference>
<feature type="active site" evidence="1">
    <location>
        <position position="106"/>
    </location>
</feature>
<accession>A0A561R2D1</accession>
<dbReference type="Proteomes" id="UP000320653">
    <property type="component" value="Unassembled WGS sequence"/>
</dbReference>
<dbReference type="OrthoDB" id="5464981at2"/>
<dbReference type="Gene3D" id="2.40.128.90">
    <property type="entry name" value="OMPT-like"/>
    <property type="match status" value="1"/>
</dbReference>
<evidence type="ECO:0000256" key="2">
    <source>
        <dbReference type="SAM" id="SignalP"/>
    </source>
</evidence>
<reference evidence="3 4" key="1">
    <citation type="submission" date="2019-06" db="EMBL/GenBank/DDBJ databases">
        <title>Sorghum-associated microbial communities from plants grown in Nebraska, USA.</title>
        <authorList>
            <person name="Schachtman D."/>
        </authorList>
    </citation>
    <scope>NUCLEOTIDE SEQUENCE [LARGE SCALE GENOMIC DNA]</scope>
    <source>
        <strain evidence="3 4">1225</strain>
    </source>
</reference>
<evidence type="ECO:0000313" key="3">
    <source>
        <dbReference type="EMBL" id="TWF56772.1"/>
    </source>
</evidence>
<organism evidence="3 4">
    <name type="scientific">Neorhizobium alkalisoli</name>
    <dbReference type="NCBI Taxonomy" id="528178"/>
    <lineage>
        <taxon>Bacteria</taxon>
        <taxon>Pseudomonadati</taxon>
        <taxon>Pseudomonadota</taxon>
        <taxon>Alphaproteobacteria</taxon>
        <taxon>Hyphomicrobiales</taxon>
        <taxon>Rhizobiaceae</taxon>
        <taxon>Rhizobium/Agrobacterium group</taxon>
        <taxon>Neorhizobium</taxon>
    </lineage>
</organism>